<organism evidence="3 5">
    <name type="scientific">Aggregatibacter aphrophilus</name>
    <name type="common">Haemophilus aphrophilus</name>
    <dbReference type="NCBI Taxonomy" id="732"/>
    <lineage>
        <taxon>Bacteria</taxon>
        <taxon>Pseudomonadati</taxon>
        <taxon>Pseudomonadota</taxon>
        <taxon>Gammaproteobacteria</taxon>
        <taxon>Pasteurellales</taxon>
        <taxon>Pasteurellaceae</taxon>
        <taxon>Aggregatibacter</taxon>
    </lineage>
</organism>
<reference evidence="4 6" key="2">
    <citation type="journal article" date="2019" name="J. Oral Microbiol.">
        <title>Role of OmpA1 and OmpA2 in Aggregatibacter actinomycetemcomitans and Aggregatibacter aphrophilus serum resistance.</title>
        <authorList>
            <person name="Lindholm M."/>
            <person name="Min Aung K."/>
            <person name="Nyunt Wai S."/>
            <person name="Oscarsson J."/>
        </authorList>
    </citation>
    <scope>NUCLEOTIDE SEQUENCE [LARGE SCALE GENOMIC DNA]</scope>
    <source>
        <strain evidence="4 6">HK83</strain>
    </source>
</reference>
<keyword evidence="1" id="KW-1133">Transmembrane helix</keyword>
<dbReference type="KEGG" id="aaz:ADJ80_01400"/>
<evidence type="ECO:0000313" key="4">
    <source>
        <dbReference type="EMBL" id="RMW89747.1"/>
    </source>
</evidence>
<evidence type="ECO:0008006" key="7">
    <source>
        <dbReference type="Google" id="ProtNLM"/>
    </source>
</evidence>
<dbReference type="Proteomes" id="UP000092746">
    <property type="component" value="Unassembled WGS sequence"/>
</dbReference>
<name>A0AAP7L3I1_AGGAP</name>
<evidence type="ECO:0000256" key="1">
    <source>
        <dbReference type="SAM" id="Phobius"/>
    </source>
</evidence>
<dbReference type="PROSITE" id="PS51257">
    <property type="entry name" value="PROKAR_LIPOPROTEIN"/>
    <property type="match status" value="1"/>
</dbReference>
<feature type="chain" id="PRO_5042891828" description="Lipoprotein" evidence="2">
    <location>
        <begin position="23"/>
        <end position="211"/>
    </location>
</feature>
<feature type="transmembrane region" description="Helical" evidence="1">
    <location>
        <begin position="182"/>
        <end position="201"/>
    </location>
</feature>
<feature type="signal peptide" evidence="2">
    <location>
        <begin position="1"/>
        <end position="22"/>
    </location>
</feature>
<comment type="caution">
    <text evidence="3">The sequence shown here is derived from an EMBL/GenBank/DDBJ whole genome shotgun (WGS) entry which is preliminary data.</text>
</comment>
<gene>
    <name evidence="3" type="ORF">BBB52_09020</name>
    <name evidence="4" type="ORF">DOL88_03000</name>
</gene>
<evidence type="ECO:0000313" key="5">
    <source>
        <dbReference type="Proteomes" id="UP000092746"/>
    </source>
</evidence>
<accession>A0AAP7L3I1</accession>
<evidence type="ECO:0000256" key="2">
    <source>
        <dbReference type="SAM" id="SignalP"/>
    </source>
</evidence>
<dbReference type="EMBL" id="QMGS01000036">
    <property type="protein sequence ID" value="RMW89747.1"/>
    <property type="molecule type" value="Genomic_DNA"/>
</dbReference>
<dbReference type="Proteomes" id="UP000274211">
    <property type="component" value="Unassembled WGS sequence"/>
</dbReference>
<evidence type="ECO:0000313" key="3">
    <source>
        <dbReference type="EMBL" id="OBY50499.1"/>
    </source>
</evidence>
<keyword evidence="1" id="KW-0472">Membrane</keyword>
<protein>
    <recommendedName>
        <fullName evidence="7">Lipoprotein</fullName>
    </recommendedName>
</protein>
<dbReference type="EMBL" id="MAQE01000016">
    <property type="protein sequence ID" value="OBY50499.1"/>
    <property type="molecule type" value="Genomic_DNA"/>
</dbReference>
<keyword evidence="6" id="KW-1185">Reference proteome</keyword>
<sequence length="211" mass="24117">MKKMRLFIGMLIATLLLGCVTADQQYKELSSKKEVIKSFFIADNRIYAIGQLNSYQFNSKDNGDTAQLIKLLESPYTQNISFVKIDEIRKNVKSNEVEAFLSIYFNHKNLTKAQLDELYNINSPYRDGRRMFFSMNNGNLVDIKNKNEILQKAKLIQPLETKYVEFSNEKEISINKLNKEEAALSAIMIPFAIIGLPFAIVEKALTTVTSP</sequence>
<reference evidence="3 5" key="1">
    <citation type="submission" date="2016-06" db="EMBL/GenBank/DDBJ databases">
        <title>Simultaneous identification of Haemophilus influenzae and Haemophilus haemolyticus using TaqMan real-time PCR.</title>
        <authorList>
            <person name="Price E.P."/>
            <person name="Sarovich D.S."/>
            <person name="Harris T."/>
            <person name="Spargo J.C."/>
            <person name="Nosworthy E."/>
            <person name="Beissbarth J."/>
            <person name="Smith-Vaughan H."/>
        </authorList>
    </citation>
    <scope>NUCLEOTIDE SEQUENCE [LARGE SCALE GENOMIC DNA]</scope>
    <source>
        <strain evidence="3 5">ATCC 7901</strain>
    </source>
</reference>
<dbReference type="RefSeq" id="WP_050692649.1">
    <property type="nucleotide sequence ID" value="NZ_CAUUMV010000020.1"/>
</dbReference>
<proteinExistence type="predicted"/>
<dbReference type="AlphaFoldDB" id="A0AAP7L3I1"/>
<keyword evidence="2" id="KW-0732">Signal</keyword>
<keyword evidence="1" id="KW-0812">Transmembrane</keyword>
<evidence type="ECO:0000313" key="6">
    <source>
        <dbReference type="Proteomes" id="UP000274211"/>
    </source>
</evidence>